<evidence type="ECO:0000259" key="1">
    <source>
        <dbReference type="Pfam" id="PF14344"/>
    </source>
</evidence>
<dbReference type="Proteomes" id="UP000548423">
    <property type="component" value="Unassembled WGS sequence"/>
</dbReference>
<evidence type="ECO:0000313" key="3">
    <source>
        <dbReference type="Proteomes" id="UP000548423"/>
    </source>
</evidence>
<dbReference type="EMBL" id="JACCBX010000003">
    <property type="protein sequence ID" value="NYE04672.1"/>
    <property type="molecule type" value="Genomic_DNA"/>
</dbReference>
<comment type="caution">
    <text evidence="2">The sequence shown here is derived from an EMBL/GenBank/DDBJ whole genome shotgun (WGS) entry which is preliminary data.</text>
</comment>
<sequence length="248" mass="28383">MSGNRNHSDYLQRAAMYDLLAHNFKYSNPNLHMHYYLKHLKYMNKAMMMRNIQQNQTDGRVRFLHTSPDSPDIDIYINGQMQVKRLPFRVASNYLALKPGKHHIDIYPTGNSVDSVLNKRITIEPGKSYTLAAIDSVKKMRLLPYLTQPEVPPNESKIRFLHLSSDTGALDIAVKDRDVVFPNISYKQATDYLGIMPMTVDLEVREAGTKNVILPLPKSQFRPNETYTIVLLGLTEGEPSFQAMILKD</sequence>
<dbReference type="AlphaFoldDB" id="A0A852T7A6"/>
<name>A0A852T7A6_9BACI</name>
<dbReference type="InterPro" id="IPR025510">
    <property type="entry name" value="DUF4397"/>
</dbReference>
<protein>
    <recommendedName>
        <fullName evidence="1">DUF4397 domain-containing protein</fullName>
    </recommendedName>
</protein>
<organism evidence="2 3">
    <name type="scientific">Neobacillus niacini</name>
    <dbReference type="NCBI Taxonomy" id="86668"/>
    <lineage>
        <taxon>Bacteria</taxon>
        <taxon>Bacillati</taxon>
        <taxon>Bacillota</taxon>
        <taxon>Bacilli</taxon>
        <taxon>Bacillales</taxon>
        <taxon>Bacillaceae</taxon>
        <taxon>Neobacillus</taxon>
    </lineage>
</organism>
<accession>A0A852T7A6</accession>
<proteinExistence type="predicted"/>
<reference evidence="3" key="1">
    <citation type="submission" date="2020-07" db="EMBL/GenBank/DDBJ databases">
        <authorList>
            <person name="Partida-Martinez L."/>
            <person name="Huntemann M."/>
            <person name="Clum A."/>
            <person name="Wang J."/>
            <person name="Palaniappan K."/>
            <person name="Ritter S."/>
            <person name="Chen I.-M."/>
            <person name="Stamatis D."/>
            <person name="Reddy T."/>
            <person name="O'Malley R."/>
            <person name="Daum C."/>
            <person name="Shapiro N."/>
            <person name="Ivanova N."/>
            <person name="Kyrpides N."/>
            <person name="Woyke T."/>
        </authorList>
    </citation>
    <scope>NUCLEOTIDE SEQUENCE [LARGE SCALE GENOMIC DNA]</scope>
    <source>
        <strain evidence="3">AT2.8</strain>
    </source>
</reference>
<gene>
    <name evidence="2" type="ORF">F4694_001421</name>
</gene>
<reference evidence="3" key="2">
    <citation type="submission" date="2020-08" db="EMBL/GenBank/DDBJ databases">
        <title>The Agave Microbiome: Exploring the role of microbial communities in plant adaptations to desert environments.</title>
        <authorList>
            <person name="Partida-Martinez L.P."/>
        </authorList>
    </citation>
    <scope>NUCLEOTIDE SEQUENCE [LARGE SCALE GENOMIC DNA]</scope>
    <source>
        <strain evidence="3">AT2.8</strain>
    </source>
</reference>
<evidence type="ECO:0000313" key="2">
    <source>
        <dbReference type="EMBL" id="NYE04672.1"/>
    </source>
</evidence>
<feature type="domain" description="DUF4397" evidence="1">
    <location>
        <begin position="60"/>
        <end position="173"/>
    </location>
</feature>
<dbReference type="Pfam" id="PF14344">
    <property type="entry name" value="DUF4397"/>
    <property type="match status" value="1"/>
</dbReference>